<keyword evidence="3" id="KW-1185">Reference proteome</keyword>
<reference evidence="2 3" key="1">
    <citation type="submission" date="2016-10" db="EMBL/GenBank/DDBJ databases">
        <authorList>
            <person name="de Groot N.N."/>
        </authorList>
    </citation>
    <scope>NUCLEOTIDE SEQUENCE [LARGE SCALE GENOMIC DNA]</scope>
    <source>
        <strain evidence="2 3">DSM 21741</strain>
    </source>
</reference>
<evidence type="ECO:0000313" key="2">
    <source>
        <dbReference type="EMBL" id="SDR72301.1"/>
    </source>
</evidence>
<feature type="compositionally biased region" description="Basic and acidic residues" evidence="1">
    <location>
        <begin position="45"/>
        <end position="57"/>
    </location>
</feature>
<evidence type="ECO:0000313" key="3">
    <source>
        <dbReference type="Proteomes" id="UP000199092"/>
    </source>
</evidence>
<dbReference type="EMBL" id="LT629749">
    <property type="protein sequence ID" value="SDR72301.1"/>
    <property type="molecule type" value="Genomic_DNA"/>
</dbReference>
<sequence>MEGARQESEEDAVAVQGPIKVTCADLFPHGLGVVGAVTPSDDFDASTKERRVQARDKDSGLPLWQVDVMDFDPEARERTFRVKIAAAVQPVPPSAIEGAPVRPVVLEGLTVTPWLDDRGPRPKIAYSLKATGLAAPRRGVVDAGKAA</sequence>
<accession>A0A1H1LCH4</accession>
<dbReference type="STRING" id="546871.SAMN04488543_0209"/>
<feature type="region of interest" description="Disordered" evidence="1">
    <location>
        <begin position="38"/>
        <end position="57"/>
    </location>
</feature>
<organism evidence="2 3">
    <name type="scientific">Friedmanniella luteola</name>
    <dbReference type="NCBI Taxonomy" id="546871"/>
    <lineage>
        <taxon>Bacteria</taxon>
        <taxon>Bacillati</taxon>
        <taxon>Actinomycetota</taxon>
        <taxon>Actinomycetes</taxon>
        <taxon>Propionibacteriales</taxon>
        <taxon>Nocardioidaceae</taxon>
        <taxon>Friedmanniella</taxon>
    </lineage>
</organism>
<dbReference type="AlphaFoldDB" id="A0A1H1LCH4"/>
<protein>
    <recommendedName>
        <fullName evidence="4">Plasmid replication, integration and excision activator</fullName>
    </recommendedName>
</protein>
<name>A0A1H1LCH4_9ACTN</name>
<evidence type="ECO:0008006" key="4">
    <source>
        <dbReference type="Google" id="ProtNLM"/>
    </source>
</evidence>
<dbReference type="Proteomes" id="UP000199092">
    <property type="component" value="Chromosome I"/>
</dbReference>
<gene>
    <name evidence="2" type="ORF">SAMN04488543_0209</name>
</gene>
<evidence type="ECO:0000256" key="1">
    <source>
        <dbReference type="SAM" id="MobiDB-lite"/>
    </source>
</evidence>
<proteinExistence type="predicted"/>